<keyword evidence="2" id="KW-0808">Transferase</keyword>
<dbReference type="EMBL" id="GBHO01002818">
    <property type="protein sequence ID" value="JAG40786.1"/>
    <property type="molecule type" value="Transcribed_RNA"/>
</dbReference>
<sequence length="117" mass="12660">RNCLHPFHKTKTCPSTFTCRECGLKHHTDLHLGLPSPEDRNINASSVPNTPSTPSPVVPSNSSGFSGTNTAPQRSGVLLGTVVAHIVDPKGKLHKFRGLLDQGSQYSFITEKCARQL</sequence>
<feature type="non-terminal residue" evidence="2">
    <location>
        <position position="117"/>
    </location>
</feature>
<name>A0A0A9ZA47_LYGHE</name>
<evidence type="ECO:0000313" key="2">
    <source>
        <dbReference type="EMBL" id="JAG40786.1"/>
    </source>
</evidence>
<protein>
    <submittedName>
        <fullName evidence="2">Tyrosine-protein kinase transforming protein Src</fullName>
    </submittedName>
</protein>
<reference evidence="2" key="1">
    <citation type="journal article" date="2014" name="PLoS ONE">
        <title>Transcriptome-Based Identification of ABC Transporters in the Western Tarnished Plant Bug Lygus hesperus.</title>
        <authorList>
            <person name="Hull J.J."/>
            <person name="Chaney K."/>
            <person name="Geib S.M."/>
            <person name="Fabrick J.A."/>
            <person name="Brent C.S."/>
            <person name="Walsh D."/>
            <person name="Lavine L.C."/>
        </authorList>
    </citation>
    <scope>NUCLEOTIDE SEQUENCE</scope>
</reference>
<feature type="non-terminal residue" evidence="2">
    <location>
        <position position="1"/>
    </location>
</feature>
<organism evidence="2">
    <name type="scientific">Lygus hesperus</name>
    <name type="common">Western plant bug</name>
    <dbReference type="NCBI Taxonomy" id="30085"/>
    <lineage>
        <taxon>Eukaryota</taxon>
        <taxon>Metazoa</taxon>
        <taxon>Ecdysozoa</taxon>
        <taxon>Arthropoda</taxon>
        <taxon>Hexapoda</taxon>
        <taxon>Insecta</taxon>
        <taxon>Pterygota</taxon>
        <taxon>Neoptera</taxon>
        <taxon>Paraneoptera</taxon>
        <taxon>Hemiptera</taxon>
        <taxon>Heteroptera</taxon>
        <taxon>Panheteroptera</taxon>
        <taxon>Cimicomorpha</taxon>
        <taxon>Miridae</taxon>
        <taxon>Mirini</taxon>
        <taxon>Lygus</taxon>
    </lineage>
</organism>
<gene>
    <name evidence="2" type="primary">V-SRC</name>
    <name evidence="2" type="ORF">CM83_103737</name>
</gene>
<reference evidence="2" key="2">
    <citation type="submission" date="2014-07" db="EMBL/GenBank/DDBJ databases">
        <authorList>
            <person name="Hull J."/>
        </authorList>
    </citation>
    <scope>NUCLEOTIDE SEQUENCE</scope>
</reference>
<proteinExistence type="predicted"/>
<keyword evidence="2" id="KW-0418">Kinase</keyword>
<dbReference type="AlphaFoldDB" id="A0A0A9ZA47"/>
<dbReference type="GO" id="GO:0016301">
    <property type="term" value="F:kinase activity"/>
    <property type="evidence" value="ECO:0007669"/>
    <property type="project" value="UniProtKB-KW"/>
</dbReference>
<evidence type="ECO:0000256" key="1">
    <source>
        <dbReference type="SAM" id="MobiDB-lite"/>
    </source>
</evidence>
<accession>A0A0A9ZA47</accession>
<feature type="region of interest" description="Disordered" evidence="1">
    <location>
        <begin position="33"/>
        <end position="72"/>
    </location>
</feature>